<comment type="subcellular location">
    <subcellularLocation>
        <location evidence="1">Membrane</location>
        <topology evidence="1">Multi-pass membrane protein</topology>
    </subcellularLocation>
</comment>
<sequence length="256" mass="27836">MGLIDNSVTKKSHLFENSIWKYVVRAMFAGMYLTIGTAIAVVAAEKANHIHPDLGKFVYAMLFSWALIMIIYMGAELGTSNMMYLTAGASRKSIKPKRALQILLVCIVGNLIGGIISGALVMRTGVFLDFNASHYLAETVAIKLSKPAFQILIEGIFANVIVNTAIVASARIKDDAGKIIAIQFIIAFFAFLGYEHVIANFSSFAMVFFGGGIAEMTVSSVLNNFFFATIGNYIGGGLIIGFTYAWMNKGEALYFD</sequence>
<evidence type="ECO:0000313" key="7">
    <source>
        <dbReference type="Proteomes" id="UP000501830"/>
    </source>
</evidence>
<gene>
    <name evidence="6" type="ORF">G7058_02490</name>
</gene>
<evidence type="ECO:0000256" key="1">
    <source>
        <dbReference type="ARBA" id="ARBA00004141"/>
    </source>
</evidence>
<feature type="transmembrane region" description="Helical" evidence="5">
    <location>
        <begin position="56"/>
        <end position="78"/>
    </location>
</feature>
<evidence type="ECO:0000256" key="4">
    <source>
        <dbReference type="ARBA" id="ARBA00023136"/>
    </source>
</evidence>
<name>A0A6G7WK90_9LACT</name>
<dbReference type="AlphaFoldDB" id="A0A6G7WK90"/>
<protein>
    <submittedName>
        <fullName evidence="6">Formate-nitrite transporter</fullName>
    </submittedName>
</protein>
<keyword evidence="7" id="KW-1185">Reference proteome</keyword>
<evidence type="ECO:0000313" key="6">
    <source>
        <dbReference type="EMBL" id="QIK52656.1"/>
    </source>
</evidence>
<keyword evidence="4 5" id="KW-0472">Membrane</keyword>
<organism evidence="6 7">
    <name type="scientific">Jeotgalibaca porci</name>
    <dbReference type="NCBI Taxonomy" id="1868793"/>
    <lineage>
        <taxon>Bacteria</taxon>
        <taxon>Bacillati</taxon>
        <taxon>Bacillota</taxon>
        <taxon>Bacilli</taxon>
        <taxon>Lactobacillales</taxon>
        <taxon>Carnobacteriaceae</taxon>
        <taxon>Jeotgalibaca</taxon>
    </lineage>
</organism>
<feature type="transmembrane region" description="Helical" evidence="5">
    <location>
        <begin position="22"/>
        <end position="44"/>
    </location>
</feature>
<proteinExistence type="predicted"/>
<evidence type="ECO:0000256" key="2">
    <source>
        <dbReference type="ARBA" id="ARBA00022692"/>
    </source>
</evidence>
<keyword evidence="2 5" id="KW-0812">Transmembrane</keyword>
<feature type="transmembrane region" description="Helical" evidence="5">
    <location>
        <begin position="148"/>
        <end position="168"/>
    </location>
</feature>
<dbReference type="PANTHER" id="PTHR30520">
    <property type="entry name" value="FORMATE TRANSPORTER-RELATED"/>
    <property type="match status" value="1"/>
</dbReference>
<dbReference type="Gene3D" id="1.20.1080.10">
    <property type="entry name" value="Glycerol uptake facilitator protein"/>
    <property type="match status" value="1"/>
</dbReference>
<evidence type="ECO:0000256" key="3">
    <source>
        <dbReference type="ARBA" id="ARBA00022989"/>
    </source>
</evidence>
<dbReference type="GO" id="GO:0005886">
    <property type="term" value="C:plasma membrane"/>
    <property type="evidence" value="ECO:0007669"/>
    <property type="project" value="TreeGrafter"/>
</dbReference>
<dbReference type="PANTHER" id="PTHR30520:SF8">
    <property type="entry name" value="NITRITE TRANSPORTER NIRC"/>
    <property type="match status" value="1"/>
</dbReference>
<reference evidence="6 7" key="1">
    <citation type="journal article" date="2017" name="Int. J. Syst. Evol. Microbiol.">
        <title>Jeotgalibaca porci sp. nov. and Jeotgalibaca arthritidis sp. nov., isolated from pigs, and emended description of the genus Jeotgalibaca.</title>
        <authorList>
            <person name="Zamora L."/>
            <person name="Perez-Sancho M."/>
            <person name="Dominguez L."/>
            <person name="Fernandez-Garayzabal J.F."/>
            <person name="Vela A.I."/>
        </authorList>
    </citation>
    <scope>NUCLEOTIDE SEQUENCE [LARGE SCALE GENOMIC DNA]</scope>
    <source>
        <strain evidence="6 7">CCUG 69148</strain>
    </source>
</reference>
<dbReference type="Pfam" id="PF01226">
    <property type="entry name" value="Form_Nir_trans"/>
    <property type="match status" value="1"/>
</dbReference>
<dbReference type="InterPro" id="IPR023271">
    <property type="entry name" value="Aquaporin-like"/>
</dbReference>
<dbReference type="Proteomes" id="UP000501830">
    <property type="component" value="Chromosome"/>
</dbReference>
<feature type="transmembrane region" description="Helical" evidence="5">
    <location>
        <begin position="180"/>
        <end position="213"/>
    </location>
</feature>
<evidence type="ECO:0000256" key="5">
    <source>
        <dbReference type="SAM" id="Phobius"/>
    </source>
</evidence>
<accession>A0A6G7WK90</accession>
<keyword evidence="3 5" id="KW-1133">Transmembrane helix</keyword>
<feature type="transmembrane region" description="Helical" evidence="5">
    <location>
        <begin position="99"/>
        <end position="128"/>
    </location>
</feature>
<dbReference type="GO" id="GO:0015499">
    <property type="term" value="F:formate transmembrane transporter activity"/>
    <property type="evidence" value="ECO:0007669"/>
    <property type="project" value="TreeGrafter"/>
</dbReference>
<feature type="transmembrane region" description="Helical" evidence="5">
    <location>
        <begin position="225"/>
        <end position="247"/>
    </location>
</feature>
<dbReference type="KEGG" id="jpo:G7058_02490"/>
<dbReference type="EMBL" id="CP049889">
    <property type="protein sequence ID" value="QIK52656.1"/>
    <property type="molecule type" value="Genomic_DNA"/>
</dbReference>
<dbReference type="InterPro" id="IPR000292">
    <property type="entry name" value="For/NO2_transpt"/>
</dbReference>